<sequence>MIDLSGINWTLSVTEAGAFGSPLVTGHQWDFVPAAVPGTVAGALAEAGRFDPDAPTPLHDKDVWYEGWFEAEPGAYRLCLDGLATIAEVYLNDVLVLDSRNMFRRHERPVELQGNNVLKLCFRALAPHLNAKGSRARWKPQLATSQGLRLIRTTLLGHMPGWCPEIHAVGPYRPIRIEPADRPRISEKTILADLAPDGSASLSVSVRLENIGAVPVLSCAGTSAEMALQEDGSFAATLRPGTVTPWMPHTHGTAALYEVTIDAGGDQFCLGRTGFRRLETDAGEDGKGFGLKVNGVPVFCRGAVWTSADLLGLSGDAEIYRPLLEAARDAGMNMLRIGGTMLYETRAFFELCDELGLLVWQDFQFANYDYPVKDEAFVAEVEAEIRDQLAISMGCPSLAVLCGGSEIYQQGAMMGLPEERWKGPLCEEILPALATDLRPDVPYAPNSPSGGVLPFSPNEGIAHYYGVGAYLRPLEDARRAEVRFAGECLAFSNIPDRQSLDEHLPVKPVHDPRWKARVPRDRGAGWDFEDVRDHYLKTLYDVEPADLRYGDPDRYLDLGRAVTGEVMEKTFAEWRRPGSPCQGALVWTFQDLAPGAGWGVIDAGGQSKPAYYALKRAFRPLQLALTDEGTNGLAVHVLNDGPEERAVTLSLTCLRDGQVPVVSGKIDLALAPHSARTLNAVELIGAFFDVTYAYRFGPLSHDVTVVELRDQGSGDLIADAYHLTGSGLSPMHFDLPDIELRPDAAGGWLLCLAARRFLQSVSLSIPGFQPEDNGFHLAPGIAKQIGLKRSLCCEPSTAPAGVLRALNLRGQASFKPTESSDREPS</sequence>
<dbReference type="InterPro" id="IPR017853">
    <property type="entry name" value="GH"/>
</dbReference>
<proteinExistence type="predicted"/>
<dbReference type="InterPro" id="IPR008979">
    <property type="entry name" value="Galactose-bd-like_sf"/>
</dbReference>
<protein>
    <submittedName>
        <fullName evidence="4">Glycoside hydrolase family 2 protein</fullName>
    </submittedName>
</protein>
<keyword evidence="2" id="KW-0326">Glycosidase</keyword>
<dbReference type="Gene3D" id="2.60.120.260">
    <property type="entry name" value="Galactose-binding domain-like"/>
    <property type="match status" value="1"/>
</dbReference>
<feature type="domain" description="Beta-mannosidase-like galactose-binding" evidence="3">
    <location>
        <begin position="31"/>
        <end position="173"/>
    </location>
</feature>
<dbReference type="Gene3D" id="3.20.20.80">
    <property type="entry name" value="Glycosidases"/>
    <property type="match status" value="1"/>
</dbReference>
<keyword evidence="5" id="KW-1185">Reference proteome</keyword>
<dbReference type="SUPFAM" id="SSF49785">
    <property type="entry name" value="Galactose-binding domain-like"/>
    <property type="match status" value="1"/>
</dbReference>
<keyword evidence="1 4" id="KW-0378">Hydrolase</keyword>
<dbReference type="Pfam" id="PF22666">
    <property type="entry name" value="Glyco_hydro_2_N2"/>
    <property type="match status" value="1"/>
</dbReference>
<dbReference type="InterPro" id="IPR054593">
    <property type="entry name" value="Beta-mannosidase-like_N2"/>
</dbReference>
<dbReference type="InterPro" id="IPR050887">
    <property type="entry name" value="Beta-mannosidase_GH2"/>
</dbReference>
<dbReference type="RefSeq" id="WP_248159219.1">
    <property type="nucleotide sequence ID" value="NZ_JALNMJ010000027.1"/>
</dbReference>
<comment type="caution">
    <text evidence="4">The sequence shown here is derived from an EMBL/GenBank/DDBJ whole genome shotgun (WGS) entry which is preliminary data.</text>
</comment>
<dbReference type="Proteomes" id="UP001431221">
    <property type="component" value="Unassembled WGS sequence"/>
</dbReference>
<dbReference type="PANTHER" id="PTHR43730:SF1">
    <property type="entry name" value="BETA-MANNOSIDASE"/>
    <property type="match status" value="1"/>
</dbReference>
<dbReference type="EMBL" id="JALNMJ010000027">
    <property type="protein sequence ID" value="MCK7615558.1"/>
    <property type="molecule type" value="Genomic_DNA"/>
</dbReference>
<gene>
    <name evidence="4" type="ORF">M0H32_25590</name>
</gene>
<accession>A0ABT0H1J1</accession>
<organism evidence="4 5">
    <name type="scientific">Roseibium sediminicola</name>
    <dbReference type="NCBI Taxonomy" id="2933272"/>
    <lineage>
        <taxon>Bacteria</taxon>
        <taxon>Pseudomonadati</taxon>
        <taxon>Pseudomonadota</taxon>
        <taxon>Alphaproteobacteria</taxon>
        <taxon>Hyphomicrobiales</taxon>
        <taxon>Stappiaceae</taxon>
        <taxon>Roseibium</taxon>
    </lineage>
</organism>
<name>A0ABT0H1J1_9HYPH</name>
<dbReference type="GO" id="GO:0016787">
    <property type="term" value="F:hydrolase activity"/>
    <property type="evidence" value="ECO:0007669"/>
    <property type="project" value="UniProtKB-KW"/>
</dbReference>
<dbReference type="PANTHER" id="PTHR43730">
    <property type="entry name" value="BETA-MANNOSIDASE"/>
    <property type="match status" value="1"/>
</dbReference>
<evidence type="ECO:0000256" key="2">
    <source>
        <dbReference type="ARBA" id="ARBA00023295"/>
    </source>
</evidence>
<evidence type="ECO:0000259" key="3">
    <source>
        <dbReference type="Pfam" id="PF22666"/>
    </source>
</evidence>
<dbReference type="InterPro" id="IPR036156">
    <property type="entry name" value="Beta-gal/glucu_dom_sf"/>
</dbReference>
<dbReference type="SUPFAM" id="SSF51445">
    <property type="entry name" value="(Trans)glycosidases"/>
    <property type="match status" value="1"/>
</dbReference>
<evidence type="ECO:0000256" key="1">
    <source>
        <dbReference type="ARBA" id="ARBA00022801"/>
    </source>
</evidence>
<evidence type="ECO:0000313" key="5">
    <source>
        <dbReference type="Proteomes" id="UP001431221"/>
    </source>
</evidence>
<reference evidence="4" key="1">
    <citation type="submission" date="2022-04" db="EMBL/GenBank/DDBJ databases">
        <title>Roseibium sp. CAU 1639 isolated from mud.</title>
        <authorList>
            <person name="Kim W."/>
        </authorList>
    </citation>
    <scope>NUCLEOTIDE SEQUENCE</scope>
    <source>
        <strain evidence="4">CAU 1639</strain>
    </source>
</reference>
<evidence type="ECO:0000313" key="4">
    <source>
        <dbReference type="EMBL" id="MCK7615558.1"/>
    </source>
</evidence>
<dbReference type="SUPFAM" id="SSF49303">
    <property type="entry name" value="beta-Galactosidase/glucuronidase domain"/>
    <property type="match status" value="1"/>
</dbReference>